<evidence type="ECO:0000256" key="11">
    <source>
        <dbReference type="ARBA" id="ARBA00022960"/>
    </source>
</evidence>
<keyword evidence="17 18" id="KW-0132">Cell division</keyword>
<evidence type="ECO:0000256" key="13">
    <source>
        <dbReference type="ARBA" id="ARBA00023316"/>
    </source>
</evidence>
<keyword evidence="22" id="KW-1185">Reference proteome</keyword>
<keyword evidence="10 17" id="KW-0067">ATP-binding</keyword>
<dbReference type="GO" id="GO:0009252">
    <property type="term" value="P:peptidoglycan biosynthetic process"/>
    <property type="evidence" value="ECO:0007669"/>
    <property type="project" value="UniProtKB-UniRule"/>
</dbReference>
<dbReference type="InterPro" id="IPR004101">
    <property type="entry name" value="Mur_ligase_C"/>
</dbReference>
<keyword evidence="8 17" id="KW-0436">Ligase</keyword>
<organism evidence="21 22">
    <name type="scientific">Dolosicoccus paucivorans</name>
    <dbReference type="NCBI Taxonomy" id="84521"/>
    <lineage>
        <taxon>Bacteria</taxon>
        <taxon>Bacillati</taxon>
        <taxon>Bacillota</taxon>
        <taxon>Bacilli</taxon>
        <taxon>Lactobacillales</taxon>
        <taxon>Aerococcaceae</taxon>
        <taxon>Dolosicoccus</taxon>
    </lineage>
</organism>
<gene>
    <name evidence="17" type="primary">murD</name>
    <name evidence="21" type="ORF">CJ205_02205</name>
</gene>
<evidence type="ECO:0000256" key="18">
    <source>
        <dbReference type="RuleBase" id="RU003664"/>
    </source>
</evidence>
<keyword evidence="13 17" id="KW-0961">Cell wall biogenesis/degradation</keyword>
<keyword evidence="9 17" id="KW-0547">Nucleotide-binding</keyword>
<evidence type="ECO:0000256" key="14">
    <source>
        <dbReference type="ARBA" id="ARBA00030398"/>
    </source>
</evidence>
<comment type="subcellular location">
    <subcellularLocation>
        <location evidence="2 17 18">Cytoplasm</location>
    </subcellularLocation>
</comment>
<dbReference type="EMBL" id="PNHE01000005">
    <property type="protein sequence ID" value="PMC58884.1"/>
    <property type="molecule type" value="Genomic_DNA"/>
</dbReference>
<name>A0A1G8L8G2_9LACT</name>
<comment type="catalytic activity">
    <reaction evidence="16 17 18">
        <text>UDP-N-acetyl-alpha-D-muramoyl-L-alanine + D-glutamate + ATP = UDP-N-acetyl-alpha-D-muramoyl-L-alanyl-D-glutamate + ADP + phosphate + H(+)</text>
        <dbReference type="Rhea" id="RHEA:16429"/>
        <dbReference type="ChEBI" id="CHEBI:15378"/>
        <dbReference type="ChEBI" id="CHEBI:29986"/>
        <dbReference type="ChEBI" id="CHEBI:30616"/>
        <dbReference type="ChEBI" id="CHEBI:43474"/>
        <dbReference type="ChEBI" id="CHEBI:83898"/>
        <dbReference type="ChEBI" id="CHEBI:83900"/>
        <dbReference type="ChEBI" id="CHEBI:456216"/>
        <dbReference type="EC" id="6.3.2.9"/>
    </reaction>
</comment>
<evidence type="ECO:0000256" key="9">
    <source>
        <dbReference type="ARBA" id="ARBA00022741"/>
    </source>
</evidence>
<dbReference type="HAMAP" id="MF_00639">
    <property type="entry name" value="MurD"/>
    <property type="match status" value="1"/>
</dbReference>
<dbReference type="InterPro" id="IPR036565">
    <property type="entry name" value="Mur-like_cat_sf"/>
</dbReference>
<dbReference type="Gene3D" id="3.90.190.20">
    <property type="entry name" value="Mur ligase, C-terminal domain"/>
    <property type="match status" value="1"/>
</dbReference>
<dbReference type="OrthoDB" id="9809796at2"/>
<dbReference type="InterPro" id="IPR036615">
    <property type="entry name" value="Mur_ligase_C_dom_sf"/>
</dbReference>
<evidence type="ECO:0000256" key="6">
    <source>
        <dbReference type="ARBA" id="ARBA00015655"/>
    </source>
</evidence>
<evidence type="ECO:0000256" key="4">
    <source>
        <dbReference type="ARBA" id="ARBA00010416"/>
    </source>
</evidence>
<dbReference type="SUPFAM" id="SSF53244">
    <property type="entry name" value="MurD-like peptide ligases, peptide-binding domain"/>
    <property type="match status" value="1"/>
</dbReference>
<dbReference type="GO" id="GO:0005737">
    <property type="term" value="C:cytoplasm"/>
    <property type="evidence" value="ECO:0007669"/>
    <property type="project" value="UniProtKB-SubCell"/>
</dbReference>
<dbReference type="Pfam" id="PF08245">
    <property type="entry name" value="Mur_ligase_M"/>
    <property type="match status" value="1"/>
</dbReference>
<dbReference type="Pfam" id="PF21799">
    <property type="entry name" value="MurD-like_N"/>
    <property type="match status" value="1"/>
</dbReference>
<comment type="caution">
    <text evidence="21">The sequence shown here is derived from an EMBL/GenBank/DDBJ whole genome shotgun (WGS) entry which is preliminary data.</text>
</comment>
<comment type="similarity">
    <text evidence="4 17">Belongs to the MurCDEF family.</text>
</comment>
<reference evidence="21 22" key="1">
    <citation type="submission" date="2017-09" db="EMBL/GenBank/DDBJ databases">
        <title>Bacterial strain isolated from the female urinary microbiota.</title>
        <authorList>
            <person name="Thomas-White K."/>
            <person name="Kumar N."/>
            <person name="Forster S."/>
            <person name="Putonti C."/>
            <person name="Lawley T."/>
            <person name="Wolfe A.J."/>
        </authorList>
    </citation>
    <scope>NUCLEOTIDE SEQUENCE [LARGE SCALE GENOMIC DNA]</scope>
    <source>
        <strain evidence="21 22">UMB0852</strain>
    </source>
</reference>
<dbReference type="InterPro" id="IPR013221">
    <property type="entry name" value="Mur_ligase_cen"/>
</dbReference>
<dbReference type="RefSeq" id="WP_092085125.1">
    <property type="nucleotide sequence ID" value="NZ_FNEL01000018.1"/>
</dbReference>
<feature type="domain" description="Mur ligase C-terminal" evidence="19">
    <location>
        <begin position="313"/>
        <end position="426"/>
    </location>
</feature>
<dbReference type="UniPathway" id="UPA00219"/>
<dbReference type="GO" id="GO:0071555">
    <property type="term" value="P:cell wall organization"/>
    <property type="evidence" value="ECO:0007669"/>
    <property type="project" value="UniProtKB-KW"/>
</dbReference>
<dbReference type="GO" id="GO:0008360">
    <property type="term" value="P:regulation of cell shape"/>
    <property type="evidence" value="ECO:0007669"/>
    <property type="project" value="UniProtKB-KW"/>
</dbReference>
<dbReference type="Gene3D" id="3.40.1190.10">
    <property type="entry name" value="Mur-like, catalytic domain"/>
    <property type="match status" value="1"/>
</dbReference>
<evidence type="ECO:0000256" key="2">
    <source>
        <dbReference type="ARBA" id="ARBA00004496"/>
    </source>
</evidence>
<evidence type="ECO:0000256" key="16">
    <source>
        <dbReference type="ARBA" id="ARBA00047632"/>
    </source>
</evidence>
<accession>A0A1G8L8G2</accession>
<protein>
    <recommendedName>
        <fullName evidence="6 17">UDP-N-acetylmuramoylalanine--D-glutamate ligase</fullName>
        <ecNumber evidence="5 17">6.3.2.9</ecNumber>
    </recommendedName>
    <alternativeName>
        <fullName evidence="15 17">D-glutamic acid-adding enzyme</fullName>
    </alternativeName>
    <alternativeName>
        <fullName evidence="14 17">UDP-N-acetylmuramoyl-L-alanyl-D-glutamate synthetase</fullName>
    </alternativeName>
</protein>
<comment type="pathway">
    <text evidence="3 17 18">Cell wall biogenesis; peptidoglycan biosynthesis.</text>
</comment>
<dbReference type="AlphaFoldDB" id="A0A1G8L8G2"/>
<dbReference type="InterPro" id="IPR005762">
    <property type="entry name" value="MurD"/>
</dbReference>
<dbReference type="Proteomes" id="UP000235682">
    <property type="component" value="Unassembled WGS sequence"/>
</dbReference>
<keyword evidence="12 17" id="KW-0573">Peptidoglycan synthesis</keyword>
<dbReference type="Gene3D" id="3.40.50.720">
    <property type="entry name" value="NAD(P)-binding Rossmann-like Domain"/>
    <property type="match status" value="1"/>
</dbReference>
<evidence type="ECO:0000256" key="8">
    <source>
        <dbReference type="ARBA" id="ARBA00022598"/>
    </source>
</evidence>
<dbReference type="GO" id="GO:0005524">
    <property type="term" value="F:ATP binding"/>
    <property type="evidence" value="ECO:0007669"/>
    <property type="project" value="UniProtKB-UniRule"/>
</dbReference>
<evidence type="ECO:0000259" key="19">
    <source>
        <dbReference type="Pfam" id="PF02875"/>
    </source>
</evidence>
<keyword evidence="7 17" id="KW-0963">Cytoplasm</keyword>
<dbReference type="GO" id="GO:0051301">
    <property type="term" value="P:cell division"/>
    <property type="evidence" value="ECO:0007669"/>
    <property type="project" value="UniProtKB-KW"/>
</dbReference>
<dbReference type="PANTHER" id="PTHR43692">
    <property type="entry name" value="UDP-N-ACETYLMURAMOYLALANINE--D-GLUTAMATE LIGASE"/>
    <property type="match status" value="1"/>
</dbReference>
<keyword evidence="17 18" id="KW-0131">Cell cycle</keyword>
<dbReference type="SUPFAM" id="SSF51984">
    <property type="entry name" value="MurCD N-terminal domain"/>
    <property type="match status" value="1"/>
</dbReference>
<dbReference type="EC" id="6.3.2.9" evidence="5 17"/>
<evidence type="ECO:0000256" key="12">
    <source>
        <dbReference type="ARBA" id="ARBA00022984"/>
    </source>
</evidence>
<dbReference type="SUPFAM" id="SSF53623">
    <property type="entry name" value="MurD-like peptide ligases, catalytic domain"/>
    <property type="match status" value="1"/>
</dbReference>
<keyword evidence="11 17" id="KW-0133">Cell shape</keyword>
<evidence type="ECO:0000313" key="22">
    <source>
        <dbReference type="Proteomes" id="UP000235682"/>
    </source>
</evidence>
<evidence type="ECO:0000256" key="10">
    <source>
        <dbReference type="ARBA" id="ARBA00022840"/>
    </source>
</evidence>
<evidence type="ECO:0000256" key="5">
    <source>
        <dbReference type="ARBA" id="ARBA00012212"/>
    </source>
</evidence>
<dbReference type="STRING" id="84521.SAMN04487994_101811"/>
<dbReference type="GO" id="GO:0008764">
    <property type="term" value="F:UDP-N-acetylmuramoylalanine-D-glutamate ligase activity"/>
    <property type="evidence" value="ECO:0007669"/>
    <property type="project" value="UniProtKB-UniRule"/>
</dbReference>
<evidence type="ECO:0000256" key="1">
    <source>
        <dbReference type="ARBA" id="ARBA00002734"/>
    </source>
</evidence>
<comment type="function">
    <text evidence="1 17 18">Cell wall formation. Catalyzes the addition of glutamate to the nucleotide precursor UDP-N-acetylmuramoyl-L-alanine (UMA).</text>
</comment>
<sequence>MDLKGKNILIIGYAMTGKSVAEFLLKQGAHITINDRGDLSNDPSVRLLLSQGVKIVDGGHPLSLLDEPIDFIVKNPGIPYHIPIVEKALERSIPIYTDVEIAYWFSKAPFVSITGSNGKTTTTQLLANVLNTKEHPTYLAGNIGIPVLEVIQQATKDDLIVLEMSSFQLAGVDQFKPRVAVLTNIYSAHLDYHHTRQEYVEAKLKLIEHLTKDDYLVYNYDSKELTDWVKNTSARVIPFARLRVDEYIKQHGVYVEDETIYYKDQPILKVSDIQLPGVHNLENILAVVAAAMVYNIPSQQIQREVKKYQGMPHRNQQIAKSQGRVFYNDSKATNITATITALQSFPTAPILYIGGGLDRGNEFDELFPYLNHVRGAFLYGETKEKMARVMKEAGIPKVECFDTLVEATTAAYFYARFGDVVLLSPANASWDQFKTFEERGDLYTTTVQTLINTHPYEDNGGQKDDSTQ</sequence>
<dbReference type="Pfam" id="PF02875">
    <property type="entry name" value="Mur_ligase_C"/>
    <property type="match status" value="1"/>
</dbReference>
<evidence type="ECO:0000259" key="20">
    <source>
        <dbReference type="Pfam" id="PF08245"/>
    </source>
</evidence>
<dbReference type="NCBIfam" id="TIGR01087">
    <property type="entry name" value="murD"/>
    <property type="match status" value="1"/>
</dbReference>
<evidence type="ECO:0000256" key="7">
    <source>
        <dbReference type="ARBA" id="ARBA00022490"/>
    </source>
</evidence>
<feature type="binding site" evidence="17">
    <location>
        <begin position="115"/>
        <end position="121"/>
    </location>
    <ligand>
        <name>ATP</name>
        <dbReference type="ChEBI" id="CHEBI:30616"/>
    </ligand>
</feature>
<dbReference type="PANTHER" id="PTHR43692:SF1">
    <property type="entry name" value="UDP-N-ACETYLMURAMOYLALANINE--D-GLUTAMATE LIGASE"/>
    <property type="match status" value="1"/>
</dbReference>
<evidence type="ECO:0000256" key="15">
    <source>
        <dbReference type="ARBA" id="ARBA00032324"/>
    </source>
</evidence>
<evidence type="ECO:0000313" key="21">
    <source>
        <dbReference type="EMBL" id="PMC58884.1"/>
    </source>
</evidence>
<feature type="domain" description="Mur ligase central" evidence="20">
    <location>
        <begin position="113"/>
        <end position="291"/>
    </location>
</feature>
<evidence type="ECO:0000256" key="17">
    <source>
        <dbReference type="HAMAP-Rule" id="MF_00639"/>
    </source>
</evidence>
<proteinExistence type="inferred from homology"/>
<evidence type="ECO:0000256" key="3">
    <source>
        <dbReference type="ARBA" id="ARBA00004752"/>
    </source>
</evidence>